<proteinExistence type="predicted"/>
<keyword evidence="2" id="KW-1185">Reference proteome</keyword>
<protein>
    <recommendedName>
        <fullName evidence="3">Type II secretion system protein GspC N-terminal domain-containing protein</fullName>
    </recommendedName>
</protein>
<evidence type="ECO:0000313" key="1">
    <source>
        <dbReference type="EMBL" id="MFC4221171.1"/>
    </source>
</evidence>
<name>A0ABV8PPG3_9FLAO</name>
<evidence type="ECO:0000313" key="2">
    <source>
        <dbReference type="Proteomes" id="UP001595841"/>
    </source>
</evidence>
<dbReference type="Proteomes" id="UP001595841">
    <property type="component" value="Unassembled WGS sequence"/>
</dbReference>
<organism evidence="1 2">
    <name type="scientific">Flagellimonas marina</name>
    <dbReference type="NCBI Taxonomy" id="1775168"/>
    <lineage>
        <taxon>Bacteria</taxon>
        <taxon>Pseudomonadati</taxon>
        <taxon>Bacteroidota</taxon>
        <taxon>Flavobacteriia</taxon>
        <taxon>Flavobacteriales</taxon>
        <taxon>Flavobacteriaceae</taxon>
        <taxon>Flagellimonas</taxon>
    </lineage>
</organism>
<accession>A0ABV8PPG3</accession>
<dbReference type="RefSeq" id="WP_379765429.1">
    <property type="nucleotide sequence ID" value="NZ_JBHSCL010000007.1"/>
</dbReference>
<gene>
    <name evidence="1" type="ORF">ACFOWS_13545</name>
</gene>
<evidence type="ECO:0008006" key="3">
    <source>
        <dbReference type="Google" id="ProtNLM"/>
    </source>
</evidence>
<comment type="caution">
    <text evidence="1">The sequence shown here is derived from an EMBL/GenBank/DDBJ whole genome shotgun (WGS) entry which is preliminary data.</text>
</comment>
<dbReference type="EMBL" id="JBHSCL010000007">
    <property type="protein sequence ID" value="MFC4221171.1"/>
    <property type="molecule type" value="Genomic_DNA"/>
</dbReference>
<sequence length="152" mass="17167">MSKNLRTYVLLALVLILWGIIGFKVIGTLSPEPQPEIVVKRTSQDLKSVKKRDTFSLIADYRDPFLGTLPPRKKKTGKRPVAKKEMPKKNIVYSGLVSQTGSGSTLFFISIDGRQYTLSKNEEVDNVRLLRGNEENIRVRYNGITETIARAE</sequence>
<reference evidence="2" key="1">
    <citation type="journal article" date="2019" name="Int. J. Syst. Evol. Microbiol.">
        <title>The Global Catalogue of Microorganisms (GCM) 10K type strain sequencing project: providing services to taxonomists for standard genome sequencing and annotation.</title>
        <authorList>
            <consortium name="The Broad Institute Genomics Platform"/>
            <consortium name="The Broad Institute Genome Sequencing Center for Infectious Disease"/>
            <person name="Wu L."/>
            <person name="Ma J."/>
        </authorList>
    </citation>
    <scope>NUCLEOTIDE SEQUENCE [LARGE SCALE GENOMIC DNA]</scope>
    <source>
        <strain evidence="2">CGMCC 1.15774</strain>
    </source>
</reference>